<feature type="compositionally biased region" description="Basic residues" evidence="1">
    <location>
        <begin position="117"/>
        <end position="129"/>
    </location>
</feature>
<dbReference type="EMBL" id="BPLQ01003982">
    <property type="protein sequence ID" value="GIY04817.1"/>
    <property type="molecule type" value="Genomic_DNA"/>
</dbReference>
<dbReference type="AlphaFoldDB" id="A0AAV4Q9B9"/>
<evidence type="ECO:0000313" key="2">
    <source>
        <dbReference type="EMBL" id="GIY04817.1"/>
    </source>
</evidence>
<proteinExistence type="predicted"/>
<keyword evidence="3" id="KW-1185">Reference proteome</keyword>
<dbReference type="Proteomes" id="UP001054837">
    <property type="component" value="Unassembled WGS sequence"/>
</dbReference>
<feature type="compositionally biased region" description="Basic residues" evidence="1">
    <location>
        <begin position="74"/>
        <end position="99"/>
    </location>
</feature>
<evidence type="ECO:0000256" key="1">
    <source>
        <dbReference type="SAM" id="MobiDB-lite"/>
    </source>
</evidence>
<organism evidence="2 3">
    <name type="scientific">Caerostris darwini</name>
    <dbReference type="NCBI Taxonomy" id="1538125"/>
    <lineage>
        <taxon>Eukaryota</taxon>
        <taxon>Metazoa</taxon>
        <taxon>Ecdysozoa</taxon>
        <taxon>Arthropoda</taxon>
        <taxon>Chelicerata</taxon>
        <taxon>Arachnida</taxon>
        <taxon>Araneae</taxon>
        <taxon>Araneomorphae</taxon>
        <taxon>Entelegynae</taxon>
        <taxon>Araneoidea</taxon>
        <taxon>Araneidae</taxon>
        <taxon>Caerostris</taxon>
    </lineage>
</organism>
<name>A0AAV4Q9B9_9ARAC</name>
<comment type="caution">
    <text evidence="2">The sequence shown here is derived from an EMBL/GenBank/DDBJ whole genome shotgun (WGS) entry which is preliminary data.</text>
</comment>
<protein>
    <submittedName>
        <fullName evidence="2">Uncharacterized protein</fullName>
    </submittedName>
</protein>
<gene>
    <name evidence="2" type="ORF">CDAR_318541</name>
</gene>
<sequence>MNDDLHKRALAIHLGRRGRNEDAIGRTSKGADPSPQRTRSTAIKRIKRKELPHFFCSRLQKAFPCFLPSSLFRKKKRGGVQEKKKGKKGKGGRKKMSRKRERETDKVEAQSLSVASRNKKRRCLLKRDR</sequence>
<accession>A0AAV4Q9B9</accession>
<feature type="region of interest" description="Disordered" evidence="1">
    <location>
        <begin position="1"/>
        <end position="45"/>
    </location>
</feature>
<reference evidence="2 3" key="1">
    <citation type="submission" date="2021-06" db="EMBL/GenBank/DDBJ databases">
        <title>Caerostris darwini draft genome.</title>
        <authorList>
            <person name="Kono N."/>
            <person name="Arakawa K."/>
        </authorList>
    </citation>
    <scope>NUCLEOTIDE SEQUENCE [LARGE SCALE GENOMIC DNA]</scope>
</reference>
<evidence type="ECO:0000313" key="3">
    <source>
        <dbReference type="Proteomes" id="UP001054837"/>
    </source>
</evidence>
<feature type="region of interest" description="Disordered" evidence="1">
    <location>
        <begin position="74"/>
        <end position="129"/>
    </location>
</feature>
<feature type="compositionally biased region" description="Basic residues" evidence="1">
    <location>
        <begin position="8"/>
        <end position="17"/>
    </location>
</feature>